<keyword evidence="4" id="KW-1185">Reference proteome</keyword>
<evidence type="ECO:0000259" key="2">
    <source>
        <dbReference type="Pfam" id="PF00171"/>
    </source>
</evidence>
<dbReference type="InterPro" id="IPR016162">
    <property type="entry name" value="Ald_DH_N"/>
</dbReference>
<dbReference type="InterPro" id="IPR016161">
    <property type="entry name" value="Ald_DH/histidinol_DH"/>
</dbReference>
<dbReference type="Gene3D" id="3.40.309.10">
    <property type="entry name" value="Aldehyde Dehydrogenase, Chain A, domain 2"/>
    <property type="match status" value="1"/>
</dbReference>
<dbReference type="SUPFAM" id="SSF53720">
    <property type="entry name" value="ALDH-like"/>
    <property type="match status" value="1"/>
</dbReference>
<name>A0ABY5VSX0_9ACTN</name>
<reference evidence="3" key="2">
    <citation type="submission" date="2022-09" db="EMBL/GenBank/DDBJ databases">
        <title>Biosynthetic gene clusters of Dactylosporangioum fulvum.</title>
        <authorList>
            <person name="Caradec T."/>
        </authorList>
    </citation>
    <scope>NUCLEOTIDE SEQUENCE</scope>
    <source>
        <strain evidence="3">NRRL B-16292</strain>
    </source>
</reference>
<keyword evidence="1" id="KW-0560">Oxidoreductase</keyword>
<dbReference type="PANTHER" id="PTHR43353:SF5">
    <property type="entry name" value="SUCCINATE-SEMIALDEHYDE DEHYDROGENASE, MITOCHONDRIAL"/>
    <property type="match status" value="1"/>
</dbReference>
<dbReference type="PANTHER" id="PTHR43353">
    <property type="entry name" value="SUCCINATE-SEMIALDEHYDE DEHYDROGENASE, MITOCHONDRIAL"/>
    <property type="match status" value="1"/>
</dbReference>
<dbReference type="InterPro" id="IPR050740">
    <property type="entry name" value="Aldehyde_DH_Superfamily"/>
</dbReference>
<evidence type="ECO:0000313" key="4">
    <source>
        <dbReference type="Proteomes" id="UP001059617"/>
    </source>
</evidence>
<proteinExistence type="predicted"/>
<dbReference type="Proteomes" id="UP001059617">
    <property type="component" value="Chromosome"/>
</dbReference>
<dbReference type="Pfam" id="PF00171">
    <property type="entry name" value="Aldedh"/>
    <property type="match status" value="1"/>
</dbReference>
<accession>A0ABY5VSX0</accession>
<dbReference type="InterPro" id="IPR016163">
    <property type="entry name" value="Ald_DH_C"/>
</dbReference>
<feature type="domain" description="Aldehyde dehydrogenase" evidence="2">
    <location>
        <begin position="33"/>
        <end position="493"/>
    </location>
</feature>
<evidence type="ECO:0000313" key="3">
    <source>
        <dbReference type="EMBL" id="UWP80300.1"/>
    </source>
</evidence>
<reference evidence="3" key="1">
    <citation type="submission" date="2021-04" db="EMBL/GenBank/DDBJ databases">
        <authorList>
            <person name="Hartkoorn R.C."/>
            <person name="Beaudoing E."/>
            <person name="Hot D."/>
        </authorList>
    </citation>
    <scope>NUCLEOTIDE SEQUENCE</scope>
    <source>
        <strain evidence="3">NRRL B-16292</strain>
    </source>
</reference>
<dbReference type="InterPro" id="IPR016160">
    <property type="entry name" value="Ald_DH_CS_CYS"/>
</dbReference>
<dbReference type="CDD" id="cd07078">
    <property type="entry name" value="ALDH"/>
    <property type="match status" value="1"/>
</dbReference>
<dbReference type="InterPro" id="IPR015590">
    <property type="entry name" value="Aldehyde_DH_dom"/>
</dbReference>
<sequence>MTTATRNRDGRHTRVSNAVTEVADLFIGGKWRPSFGTDRFTVTSPATGEVLWDLAEAVDADVNNAFAAAQAAFERHEGASPYERAEWCERIADQLEARLEPVARAISIEQGKPLAEALGEAGSAVEGFRLAAQEARALRGEMIPTHDTRKRVFTHRRPCGVYAIITPWNFPLNIPVEYLGPAIASGNTVVWKPAPTTAGIAVLLARCIEAAEIPPGIVNLLTGRLPELGRTMVAHRQAIGIGFTGSSTVGAEIARTAYDKRKILELGGNGPVIVLREADITLAAQQSAAAAFANGGQSCAAAGRILCESSVYDDFVAALAAEAARVVVGPPLAAGTTMGPCHTRDVYDRTQAHIDESLAGGATLVFGGGPVPEAATLLFRSPAVLAEVPRQARANIEETFGPLAAVIRVDGDADILATAAMSRFGLSSAIFSESYPRAIRLAERLKNGQVVLNDTSNFWELHMPFGGWPGSDSGTGRLGVRETLLGMTEVQSISMHLREGEGKQQYR</sequence>
<dbReference type="Gene3D" id="3.40.605.10">
    <property type="entry name" value="Aldehyde Dehydrogenase, Chain A, domain 1"/>
    <property type="match status" value="1"/>
</dbReference>
<protein>
    <submittedName>
        <fullName evidence="3">Aldehyde dehydrogenase family protein</fullName>
    </submittedName>
</protein>
<dbReference type="PROSITE" id="PS00070">
    <property type="entry name" value="ALDEHYDE_DEHYDR_CYS"/>
    <property type="match status" value="1"/>
</dbReference>
<gene>
    <name evidence="3" type="ORF">Dfulv_34775</name>
</gene>
<dbReference type="RefSeq" id="WP_259858058.1">
    <property type="nucleotide sequence ID" value="NZ_BAAAST010000009.1"/>
</dbReference>
<evidence type="ECO:0000256" key="1">
    <source>
        <dbReference type="ARBA" id="ARBA00023002"/>
    </source>
</evidence>
<organism evidence="3 4">
    <name type="scientific">Dactylosporangium fulvum</name>
    <dbReference type="NCBI Taxonomy" id="53359"/>
    <lineage>
        <taxon>Bacteria</taxon>
        <taxon>Bacillati</taxon>
        <taxon>Actinomycetota</taxon>
        <taxon>Actinomycetes</taxon>
        <taxon>Micromonosporales</taxon>
        <taxon>Micromonosporaceae</taxon>
        <taxon>Dactylosporangium</taxon>
    </lineage>
</organism>
<dbReference type="EMBL" id="CP073720">
    <property type="protein sequence ID" value="UWP80300.1"/>
    <property type="molecule type" value="Genomic_DNA"/>
</dbReference>